<evidence type="ECO:0000313" key="3">
    <source>
        <dbReference type="EMBL" id="MCV9885522.1"/>
    </source>
</evidence>
<feature type="domain" description="Lysozyme inhibitor LprI-like N-terminal" evidence="2">
    <location>
        <begin position="122"/>
        <end position="208"/>
    </location>
</feature>
<proteinExistence type="predicted"/>
<sequence>MISSRKYLIVSITVGLGLLTACGEASVESNAKSSNNNSALNADSDLTNKDERKTENSFDEKNDKNQLEEQGGMSKKASTSNEDDEPLKSDNNSNEVMESKKDVYLKKLNEMEESDRYTEVKTTMVEMEEQEVERYKKWDKELNEIYGVLKDQLDTDQMGEIRKQQRDWVTHRDEAAKVASLKYEGGSTESIEYVATQATLTRERCYELVAKYMK</sequence>
<evidence type="ECO:0000313" key="4">
    <source>
        <dbReference type="Proteomes" id="UP001526147"/>
    </source>
</evidence>
<dbReference type="Gene3D" id="1.20.1270.180">
    <property type="match status" value="1"/>
</dbReference>
<accession>A0ABT3DFT4</accession>
<dbReference type="PANTHER" id="PTHR39176">
    <property type="entry name" value="PERIPLASMIC PROTEIN-RELATED"/>
    <property type="match status" value="1"/>
</dbReference>
<dbReference type="InterPro" id="IPR009739">
    <property type="entry name" value="LprI-like_N"/>
</dbReference>
<dbReference type="PANTHER" id="PTHR39176:SF1">
    <property type="entry name" value="PERIPLASMIC PROTEIN"/>
    <property type="match status" value="1"/>
</dbReference>
<dbReference type="EMBL" id="JAOYEY010000032">
    <property type="protein sequence ID" value="MCV9885522.1"/>
    <property type="molecule type" value="Genomic_DNA"/>
</dbReference>
<dbReference type="RefSeq" id="WP_264142288.1">
    <property type="nucleotide sequence ID" value="NZ_JAOYEY010000032.1"/>
</dbReference>
<reference evidence="3 4" key="1">
    <citation type="submission" date="2022-10" db="EMBL/GenBank/DDBJ databases">
        <title>Draft genome assembly of moderately radiation resistant bacterium Metabacillus halosaccharovorans.</title>
        <authorList>
            <person name="Pal S."/>
            <person name="Gopinathan A."/>
        </authorList>
    </citation>
    <scope>NUCLEOTIDE SEQUENCE [LARGE SCALE GENOMIC DNA]</scope>
    <source>
        <strain evidence="3 4">VITHBRA001</strain>
    </source>
</reference>
<keyword evidence="4" id="KW-1185">Reference proteome</keyword>
<dbReference type="PROSITE" id="PS51257">
    <property type="entry name" value="PROKAR_LIPOPROTEIN"/>
    <property type="match status" value="1"/>
</dbReference>
<feature type="compositionally biased region" description="Low complexity" evidence="1">
    <location>
        <begin position="27"/>
        <end position="44"/>
    </location>
</feature>
<organism evidence="3 4">
    <name type="scientific">Metabacillus halosaccharovorans</name>
    <dbReference type="NCBI Taxonomy" id="930124"/>
    <lineage>
        <taxon>Bacteria</taxon>
        <taxon>Bacillati</taxon>
        <taxon>Bacillota</taxon>
        <taxon>Bacilli</taxon>
        <taxon>Bacillales</taxon>
        <taxon>Bacillaceae</taxon>
        <taxon>Metabacillus</taxon>
    </lineage>
</organism>
<name>A0ABT3DFT4_9BACI</name>
<evidence type="ECO:0000256" key="1">
    <source>
        <dbReference type="SAM" id="MobiDB-lite"/>
    </source>
</evidence>
<feature type="region of interest" description="Disordered" evidence="1">
    <location>
        <begin position="27"/>
        <end position="99"/>
    </location>
</feature>
<gene>
    <name evidence="3" type="ORF">OIH86_07640</name>
</gene>
<evidence type="ECO:0000259" key="2">
    <source>
        <dbReference type="Pfam" id="PF07007"/>
    </source>
</evidence>
<dbReference type="Pfam" id="PF07007">
    <property type="entry name" value="LprI"/>
    <property type="match status" value="1"/>
</dbReference>
<dbReference type="Proteomes" id="UP001526147">
    <property type="component" value="Unassembled WGS sequence"/>
</dbReference>
<comment type="caution">
    <text evidence="3">The sequence shown here is derived from an EMBL/GenBank/DDBJ whole genome shotgun (WGS) entry which is preliminary data.</text>
</comment>
<protein>
    <submittedName>
        <fullName evidence="3">DUF1311 domain-containing protein</fullName>
    </submittedName>
</protein>
<feature type="compositionally biased region" description="Basic and acidic residues" evidence="1">
    <location>
        <begin position="46"/>
        <end position="67"/>
    </location>
</feature>